<dbReference type="InterPro" id="IPR007202">
    <property type="entry name" value="4Fe-4S_dom"/>
</dbReference>
<dbReference type="InterPro" id="IPR050340">
    <property type="entry name" value="Cytosolic_Fe-S_CAF"/>
</dbReference>
<dbReference type="Pfam" id="PF04060">
    <property type="entry name" value="FeS"/>
    <property type="match status" value="1"/>
</dbReference>
<dbReference type="PANTHER" id="PTHR11615">
    <property type="entry name" value="NITRATE, FORMATE, IRON DEHYDROGENASE"/>
    <property type="match status" value="1"/>
</dbReference>
<dbReference type="Gene3D" id="3.40.950.10">
    <property type="entry name" value="Fe-only Hydrogenase (Larger Subunit), Chain L, domain 3"/>
    <property type="match status" value="1"/>
</dbReference>
<keyword evidence="8" id="KW-1185">Reference proteome</keyword>
<evidence type="ECO:0000259" key="6">
    <source>
        <dbReference type="PROSITE" id="PS51656"/>
    </source>
</evidence>
<reference evidence="7" key="1">
    <citation type="submission" date="2021-03" db="EMBL/GenBank/DDBJ databases">
        <title>Alkalibacter marinus sp. nov., isolated from tidal flat sediment.</title>
        <authorList>
            <person name="Namirimu T."/>
            <person name="Yang J.-A."/>
            <person name="Yang S.-H."/>
            <person name="Kim Y.-J."/>
            <person name="Kwon K.K."/>
        </authorList>
    </citation>
    <scope>NUCLEOTIDE SEQUENCE</scope>
    <source>
        <strain evidence="7">ES005</strain>
    </source>
</reference>
<feature type="domain" description="4Fe-4S ferredoxin-type" evidence="5">
    <location>
        <begin position="36"/>
        <end position="65"/>
    </location>
</feature>
<dbReference type="PROSITE" id="PS51379">
    <property type="entry name" value="4FE4S_FER_2"/>
    <property type="match status" value="2"/>
</dbReference>
<dbReference type="InterPro" id="IPR009016">
    <property type="entry name" value="Fe_hydrogenase"/>
</dbReference>
<dbReference type="PROSITE" id="PS51656">
    <property type="entry name" value="4FE4S"/>
    <property type="match status" value="1"/>
</dbReference>
<evidence type="ECO:0000256" key="3">
    <source>
        <dbReference type="ARBA" id="ARBA00023004"/>
    </source>
</evidence>
<accession>A0A975AHY6</accession>
<dbReference type="InterPro" id="IPR017896">
    <property type="entry name" value="4Fe4S_Fe-S-bd"/>
</dbReference>
<dbReference type="SUPFAM" id="SSF53920">
    <property type="entry name" value="Fe-only hydrogenase"/>
    <property type="match status" value="1"/>
</dbReference>
<protein>
    <submittedName>
        <fullName evidence="7">4Fe-4S binding protein</fullName>
    </submittedName>
</protein>
<feature type="domain" description="4Fe-4S ferredoxin-type" evidence="5">
    <location>
        <begin position="7"/>
        <end position="34"/>
    </location>
</feature>
<evidence type="ECO:0000256" key="1">
    <source>
        <dbReference type="ARBA" id="ARBA00022485"/>
    </source>
</evidence>
<evidence type="ECO:0000256" key="4">
    <source>
        <dbReference type="ARBA" id="ARBA00023014"/>
    </source>
</evidence>
<dbReference type="Pfam" id="PF13237">
    <property type="entry name" value="Fer4_10"/>
    <property type="match status" value="1"/>
</dbReference>
<keyword evidence="3" id="KW-0408">Iron</keyword>
<sequence length="447" mass="49945">MNNESVHSVYLDLDQCNGCLTCLRYCPTEATRIRHGKATIITDRCIDCGECIRVCPNGARKAITDTMDSLDKRKYRVAIPSPTLISQFKSTFSINRILSALKSVGFDEVFEMAYGAEIVGKAIQYELEKPDAPRPLISTACPAVVRLIQVRFPELVDNLISLESPMEVTARIIRKKLKEEKGLADDDMEIVFVTPCAAKTTTIHSYIPWDSAKSSVDAAVAISDIYPDILHRLKTVEEEDLQISTTRGLLWAQSGGESSFVADKQIINVDGIHNVIDVLDEIEAGRLRGLDFFEGMSCIGGCVGGCFTVENNYIAKKRLFDRTKEKDEAKNDITDEMIREYYKSGFLNRHEEILPMPQKPIHKDLAKALQMLEQIEGVESRLPGINCGTCGSPNCQAFAEDVVCGFIKEEECIFRLKEAYNNLLKDNKNSSISKEQTNRPFEGTTKS</sequence>
<name>A0A975AHY6_9FIRM</name>
<gene>
    <name evidence="7" type="ORF">J0B03_09190</name>
</gene>
<dbReference type="Gene3D" id="1.10.15.40">
    <property type="entry name" value="Electron transport complex subunit B, putative Fe-S cluster"/>
    <property type="match status" value="1"/>
</dbReference>
<dbReference type="Pfam" id="PF02906">
    <property type="entry name" value="Fe_hyd_lg_C"/>
    <property type="match status" value="2"/>
</dbReference>
<dbReference type="EMBL" id="CP071444">
    <property type="protein sequence ID" value="QSX07975.1"/>
    <property type="molecule type" value="Genomic_DNA"/>
</dbReference>
<keyword evidence="4" id="KW-0411">Iron-sulfur</keyword>
<evidence type="ECO:0000313" key="8">
    <source>
        <dbReference type="Proteomes" id="UP000663499"/>
    </source>
</evidence>
<keyword evidence="2" id="KW-0479">Metal-binding</keyword>
<keyword evidence="1" id="KW-0004">4Fe-4S</keyword>
<dbReference type="GO" id="GO:0051539">
    <property type="term" value="F:4 iron, 4 sulfur cluster binding"/>
    <property type="evidence" value="ECO:0007669"/>
    <property type="project" value="UniProtKB-KW"/>
</dbReference>
<evidence type="ECO:0000256" key="2">
    <source>
        <dbReference type="ARBA" id="ARBA00022723"/>
    </source>
</evidence>
<dbReference type="SUPFAM" id="SSF54862">
    <property type="entry name" value="4Fe-4S ferredoxins"/>
    <property type="match status" value="1"/>
</dbReference>
<dbReference type="Proteomes" id="UP000663499">
    <property type="component" value="Chromosome"/>
</dbReference>
<proteinExistence type="predicted"/>
<dbReference type="KEGG" id="alka:J0B03_09190"/>
<evidence type="ECO:0000259" key="5">
    <source>
        <dbReference type="PROSITE" id="PS51379"/>
    </source>
</evidence>
<dbReference type="InterPro" id="IPR004108">
    <property type="entry name" value="Fe_hydrogenase_lsu_C"/>
</dbReference>
<organism evidence="7 8">
    <name type="scientific">Alkalibacter rhizosphaerae</name>
    <dbReference type="NCBI Taxonomy" id="2815577"/>
    <lineage>
        <taxon>Bacteria</taxon>
        <taxon>Bacillati</taxon>
        <taxon>Bacillota</taxon>
        <taxon>Clostridia</taxon>
        <taxon>Eubacteriales</taxon>
        <taxon>Eubacteriaceae</taxon>
        <taxon>Alkalibacter</taxon>
    </lineage>
</organism>
<dbReference type="AlphaFoldDB" id="A0A975AHY6"/>
<dbReference type="InterPro" id="IPR017900">
    <property type="entry name" value="4Fe4S_Fe_S_CS"/>
</dbReference>
<feature type="domain" description="4Fe-4S" evidence="6">
    <location>
        <begin position="370"/>
        <end position="429"/>
    </location>
</feature>
<dbReference type="Gene3D" id="3.30.70.20">
    <property type="match status" value="1"/>
</dbReference>
<dbReference type="RefSeq" id="WP_207299317.1">
    <property type="nucleotide sequence ID" value="NZ_CP071444.1"/>
</dbReference>
<dbReference type="GO" id="GO:0046872">
    <property type="term" value="F:metal ion binding"/>
    <property type="evidence" value="ECO:0007669"/>
    <property type="project" value="UniProtKB-KW"/>
</dbReference>
<evidence type="ECO:0000313" key="7">
    <source>
        <dbReference type="EMBL" id="QSX07975.1"/>
    </source>
</evidence>
<dbReference type="PROSITE" id="PS00198">
    <property type="entry name" value="4FE4S_FER_1"/>
    <property type="match status" value="1"/>
</dbReference>